<keyword evidence="3 7" id="KW-0812">Transmembrane</keyword>
<dbReference type="EMBL" id="JABAHT010000029">
    <property type="protein sequence ID" value="KAF4669026.1"/>
    <property type="molecule type" value="Genomic_DNA"/>
</dbReference>
<keyword evidence="2" id="KW-0813">Transport</keyword>
<dbReference type="PANTHER" id="PTHR43568">
    <property type="entry name" value="P PROTEIN"/>
    <property type="match status" value="1"/>
</dbReference>
<feature type="transmembrane region" description="Helical" evidence="7">
    <location>
        <begin position="578"/>
        <end position="598"/>
    </location>
</feature>
<dbReference type="InterPro" id="IPR004680">
    <property type="entry name" value="Cit_transptr-like_dom"/>
</dbReference>
<dbReference type="Pfam" id="PF03600">
    <property type="entry name" value="CitMHS"/>
    <property type="match status" value="1"/>
</dbReference>
<name>A0A7J6MCB1_PEROL</name>
<comment type="caution">
    <text evidence="9">The sequence shown here is derived from an EMBL/GenBank/DDBJ whole genome shotgun (WGS) entry which is preliminary data.</text>
</comment>
<reference evidence="9 10" key="1">
    <citation type="submission" date="2020-04" db="EMBL/GenBank/DDBJ databases">
        <title>Perkinsus olseni comparative genomics.</title>
        <authorList>
            <person name="Bogema D.R."/>
        </authorList>
    </citation>
    <scope>NUCLEOTIDE SEQUENCE [LARGE SCALE GENOMIC DNA]</scope>
    <source>
        <strain evidence="9">ATCC PRA-179</strain>
    </source>
</reference>
<evidence type="ECO:0000256" key="7">
    <source>
        <dbReference type="SAM" id="Phobius"/>
    </source>
</evidence>
<dbReference type="CDD" id="cd01116">
    <property type="entry name" value="P_permease"/>
    <property type="match status" value="1"/>
</dbReference>
<dbReference type="GO" id="GO:0016020">
    <property type="term" value="C:membrane"/>
    <property type="evidence" value="ECO:0007669"/>
    <property type="project" value="UniProtKB-SubCell"/>
</dbReference>
<evidence type="ECO:0000256" key="1">
    <source>
        <dbReference type="ARBA" id="ARBA00004141"/>
    </source>
</evidence>
<evidence type="ECO:0000256" key="5">
    <source>
        <dbReference type="ARBA" id="ARBA00023136"/>
    </source>
</evidence>
<feature type="compositionally biased region" description="Basic and acidic residues" evidence="6">
    <location>
        <begin position="952"/>
        <end position="962"/>
    </location>
</feature>
<feature type="compositionally biased region" description="Low complexity" evidence="6">
    <location>
        <begin position="10"/>
        <end position="20"/>
    </location>
</feature>
<dbReference type="GO" id="GO:0055085">
    <property type="term" value="P:transmembrane transport"/>
    <property type="evidence" value="ECO:0007669"/>
    <property type="project" value="InterPro"/>
</dbReference>
<feature type="domain" description="Citrate transporter-like" evidence="8">
    <location>
        <begin position="369"/>
        <end position="729"/>
    </location>
</feature>
<evidence type="ECO:0000313" key="10">
    <source>
        <dbReference type="Proteomes" id="UP000570595"/>
    </source>
</evidence>
<evidence type="ECO:0000313" key="9">
    <source>
        <dbReference type="EMBL" id="KAF4669026.1"/>
    </source>
</evidence>
<feature type="transmembrane region" description="Helical" evidence="7">
    <location>
        <begin position="354"/>
        <end position="373"/>
    </location>
</feature>
<feature type="region of interest" description="Disordered" evidence="6">
    <location>
        <begin position="1"/>
        <end position="30"/>
    </location>
</feature>
<feature type="transmembrane region" description="Helical" evidence="7">
    <location>
        <begin position="417"/>
        <end position="437"/>
    </location>
</feature>
<feature type="transmembrane region" description="Helical" evidence="7">
    <location>
        <begin position="679"/>
        <end position="707"/>
    </location>
</feature>
<proteinExistence type="predicted"/>
<evidence type="ECO:0000256" key="4">
    <source>
        <dbReference type="ARBA" id="ARBA00022989"/>
    </source>
</evidence>
<feature type="region of interest" description="Disordered" evidence="6">
    <location>
        <begin position="944"/>
        <end position="968"/>
    </location>
</feature>
<keyword evidence="4 7" id="KW-1133">Transmembrane helix</keyword>
<evidence type="ECO:0000256" key="6">
    <source>
        <dbReference type="SAM" id="MobiDB-lite"/>
    </source>
</evidence>
<accession>A0A7J6MCB1</accession>
<feature type="region of interest" description="Disordered" evidence="6">
    <location>
        <begin position="1324"/>
        <end position="1355"/>
    </location>
</feature>
<dbReference type="GO" id="GO:0016301">
    <property type="term" value="F:kinase activity"/>
    <property type="evidence" value="ECO:0007669"/>
    <property type="project" value="UniProtKB-KW"/>
</dbReference>
<sequence length="1440" mass="157739">MAGSGGGGSPQASGSASSEAPPSPRPSVTDMIPSRAMSIRRLSTLHRMDRMEEDTFARRLDHTLTRRLSNAYLPANDGTLSPRSRAQLSFKIRTMNSTPLLGSGERRLEALFGPAPGSFQGSDALSFAVSPAPSGILIGGRGSIVGPPEAEEDTVNRLTKKHIPWVALLLFLSLAVVVFVSLWEPHHARTDVHRTKLEKYNMFISSPMYVVSPEQNLTLPFSREAKALDIKVVAAKDRQSSLMRVDDGEEPEASGRVLRWQLWYDPTLAGPSEEHAKRRLADDEEEVMLYSNSLPLMTNVEAEFFENVDLVPLYDEYDVPTGDGRVPLKLLVWVEGEGSPVSFLLEPMLLGSVARYRVLIAGILFLCTFILIVTEIIHRVYATFIGSMLGLFLIALLHEVPELEDIMAMVDFGTLMLLFSMMVNVHLLALTGFFQYVAARMVILAGGRITLLFFLLTISTGVLSAFLDNVTTVMLVGPVTISLCKEIKRSPVPFYLSETLLATIGGTATLIGDPPNVVISSKLGVSFTDFIVYNGPLVVVLLPAAAGLLYLRFRSEVSGRALLDEQRIKRENIIHDKVAFAQVGSIFVAITLALFLSPVHGYEAAWFTLLGMYVGCIVLSPHDFHRVLEAVEWDTLIFFASLFVLVEAVNELGLIRAIGDLITDIITSIPLTHRLWVSQLLILWISAIGSAFLESLPYTTTVAYILINLQGKSDLGIPVTPLTYALSVGACVGGIGSIMGSSANLVCVAISQRYSIVPDDPPESVAQGEPKLQAVDEDRPAYSSAGGVDVDEVHQIEINRTLFGPDEATKAAAAYSQEGMQPPMKRHPIVQCSNVESNYLSKLSRMLYSPEQLKESKRQSNVKIGGSEKPTYITVAAESFVPHAIQPADFSAHKQNAALLRRSNIHLAQNNKFDPYLRDRQTSISKSAYTLGAITIPRAGDVNFGKGPSGRNADEQKKDLESSHFAFGYRPPTPRMYQSIVKGDQETTSKALLTTEGADVTGAKEGRERLTKQLRAQSVCFGSDGPTYKSTSAAALVDHTKGGSTKTGADPRAARECAARLRLSNFNLAGYSSQPPEFSTTTGDAHNAEVHRMNDEHRRKGISSVEADVKRRNYKASFHLGNDKPLYTSESTDRYLANYEAFLEACRHPQGVSQAEKDDLRRQHFDFGMSNCDEDARKDRMESISATTYKDHTHAMVADNTREEMLRLKADLRKPHFSLAGLSQSSAGVGVPSSVSKATYTSPPVSAYLEGADSNVRQERKNDLESAHFVFGIGEEEELCNLRSSSVSRNSYAAIPAKAYDERGLDPRLKADLRTHHFELGVPGGGFGSKRLPSTTSRDAYRKHQDAKPASMPEEVRKDLRASHFEIGRGTAKPEDWQTMQTMAMVAHPIQSNELDKALKADLRASHFSSPQGALQARTITQTAYVWPDLSLAPAAVKGV</sequence>
<feature type="transmembrane region" description="Helical" evidence="7">
    <location>
        <begin position="636"/>
        <end position="659"/>
    </location>
</feature>
<evidence type="ECO:0000256" key="2">
    <source>
        <dbReference type="ARBA" id="ARBA00022448"/>
    </source>
</evidence>
<dbReference type="OrthoDB" id="442352at2759"/>
<keyword evidence="5 7" id="KW-0472">Membrane</keyword>
<evidence type="ECO:0000259" key="8">
    <source>
        <dbReference type="Pfam" id="PF03600"/>
    </source>
</evidence>
<feature type="transmembrane region" description="Helical" evidence="7">
    <location>
        <begin position="449"/>
        <end position="467"/>
    </location>
</feature>
<protein>
    <submittedName>
        <fullName evidence="9">Protein kinase</fullName>
    </submittedName>
</protein>
<comment type="subcellular location">
    <subcellularLocation>
        <location evidence="1">Membrane</location>
        <topology evidence="1">Multi-pass membrane protein</topology>
    </subcellularLocation>
</comment>
<gene>
    <name evidence="9" type="primary">OCA2</name>
    <name evidence="9" type="ORF">FOZ61_005162</name>
</gene>
<dbReference type="InterPro" id="IPR051475">
    <property type="entry name" value="Diverse_Ion_Transporter"/>
</dbReference>
<keyword evidence="9" id="KW-0808">Transferase</keyword>
<organism evidence="9 10">
    <name type="scientific">Perkinsus olseni</name>
    <name type="common">Perkinsus atlanticus</name>
    <dbReference type="NCBI Taxonomy" id="32597"/>
    <lineage>
        <taxon>Eukaryota</taxon>
        <taxon>Sar</taxon>
        <taxon>Alveolata</taxon>
        <taxon>Perkinsozoa</taxon>
        <taxon>Perkinsea</taxon>
        <taxon>Perkinsida</taxon>
        <taxon>Perkinsidae</taxon>
        <taxon>Perkinsus</taxon>
    </lineage>
</organism>
<evidence type="ECO:0000256" key="3">
    <source>
        <dbReference type="ARBA" id="ARBA00022692"/>
    </source>
</evidence>
<keyword evidence="9" id="KW-0418">Kinase</keyword>
<dbReference type="Proteomes" id="UP000570595">
    <property type="component" value="Unassembled WGS sequence"/>
</dbReference>
<feature type="transmembrane region" description="Helical" evidence="7">
    <location>
        <begin position="380"/>
        <end position="397"/>
    </location>
</feature>
<feature type="transmembrane region" description="Helical" evidence="7">
    <location>
        <begin position="530"/>
        <end position="551"/>
    </location>
</feature>
<dbReference type="PANTHER" id="PTHR43568:SF1">
    <property type="entry name" value="P PROTEIN"/>
    <property type="match status" value="1"/>
</dbReference>